<evidence type="ECO:0000313" key="15">
    <source>
        <dbReference type="EMBL" id="CAG5097610.1"/>
    </source>
</evidence>
<dbReference type="Gene3D" id="2.10.110.10">
    <property type="entry name" value="Cysteine Rich Protein"/>
    <property type="match status" value="2"/>
</dbReference>
<organism evidence="15 16">
    <name type="scientific">Oikopleura dioica</name>
    <name type="common">Tunicate</name>
    <dbReference type="NCBI Taxonomy" id="34765"/>
    <lineage>
        <taxon>Eukaryota</taxon>
        <taxon>Metazoa</taxon>
        <taxon>Chordata</taxon>
        <taxon>Tunicata</taxon>
        <taxon>Appendicularia</taxon>
        <taxon>Copelata</taxon>
        <taxon>Oikopleuridae</taxon>
        <taxon>Oikopleura</taxon>
    </lineage>
</organism>
<dbReference type="Pfam" id="PF00412">
    <property type="entry name" value="LIM"/>
    <property type="match status" value="2"/>
</dbReference>
<dbReference type="Pfam" id="PF00046">
    <property type="entry name" value="Homeodomain"/>
    <property type="match status" value="1"/>
</dbReference>
<keyword evidence="4 10" id="KW-0862">Zinc</keyword>
<dbReference type="InterPro" id="IPR017970">
    <property type="entry name" value="Homeobox_CS"/>
</dbReference>
<dbReference type="PROSITE" id="PS50023">
    <property type="entry name" value="LIM_DOMAIN_2"/>
    <property type="match status" value="2"/>
</dbReference>
<evidence type="ECO:0000256" key="12">
    <source>
        <dbReference type="SAM" id="MobiDB-lite"/>
    </source>
</evidence>
<dbReference type="PROSITE" id="PS00027">
    <property type="entry name" value="HOMEOBOX_1"/>
    <property type="match status" value="1"/>
</dbReference>
<dbReference type="SMART" id="SM00132">
    <property type="entry name" value="LIM"/>
    <property type="match status" value="2"/>
</dbReference>
<evidence type="ECO:0000256" key="11">
    <source>
        <dbReference type="RuleBase" id="RU000682"/>
    </source>
</evidence>
<evidence type="ECO:0000256" key="2">
    <source>
        <dbReference type="ARBA" id="ARBA00022723"/>
    </source>
</evidence>
<sequence>MEAKRDLTPLYAILQGKETEAVEPARSQSLGEVFDHVMHCSSCCRPILDRYVFQVGPYQSYHQHCLKCLDCGLQLTEKCFFKDDHLLCRTDFYKRYGNKCAACNEGIEPSEVIRKAGDHSYHLECFHCAVCDRRFETGDHFFLLEDKRLVCKEDYEDAKMREGQDDGNIKRPRTTITAKQLDVLKQAYQQSSKPARHVRESLSTETGLDMRVVQVWFQNRRAKEKRLKKEAGRQRNWNNTPKTQRAEEPLSPADSLDQTIISPNISFSPETSGYDMYESYSTGYENTHPEDCYDPNVTWNEFKI</sequence>
<dbReference type="CDD" id="cd09376">
    <property type="entry name" value="LIM2_Lhx3_Lhx4"/>
    <property type="match status" value="1"/>
</dbReference>
<name>A0ABN7SBX1_OIKDI</name>
<dbReference type="SMART" id="SM00389">
    <property type="entry name" value="HOX"/>
    <property type="match status" value="1"/>
</dbReference>
<evidence type="ECO:0000256" key="7">
    <source>
        <dbReference type="ARBA" id="ARBA00023155"/>
    </source>
</evidence>
<feature type="DNA-binding region" description="Homeobox" evidence="9">
    <location>
        <begin position="169"/>
        <end position="228"/>
    </location>
</feature>
<evidence type="ECO:0000259" key="13">
    <source>
        <dbReference type="PROSITE" id="PS50023"/>
    </source>
</evidence>
<keyword evidence="7 9" id="KW-0371">Homeobox</keyword>
<dbReference type="EMBL" id="OU015569">
    <property type="protein sequence ID" value="CAG5097610.1"/>
    <property type="molecule type" value="Genomic_DNA"/>
</dbReference>
<feature type="domain" description="LIM zinc-binding" evidence="13">
    <location>
        <begin position="38"/>
        <end position="97"/>
    </location>
</feature>
<keyword evidence="5 10" id="KW-0440">LIM domain</keyword>
<keyword evidence="3" id="KW-0677">Repeat</keyword>
<evidence type="ECO:0000256" key="9">
    <source>
        <dbReference type="PROSITE-ProRule" id="PRU00108"/>
    </source>
</evidence>
<proteinExistence type="predicted"/>
<dbReference type="InterPro" id="IPR049594">
    <property type="entry name" value="Lhx3/4-like_LIM2"/>
</dbReference>
<comment type="subcellular location">
    <subcellularLocation>
        <location evidence="1 9 11">Nucleus</location>
    </subcellularLocation>
</comment>
<evidence type="ECO:0000256" key="10">
    <source>
        <dbReference type="PROSITE-ProRule" id="PRU00125"/>
    </source>
</evidence>
<evidence type="ECO:0000256" key="6">
    <source>
        <dbReference type="ARBA" id="ARBA00023125"/>
    </source>
</evidence>
<evidence type="ECO:0000259" key="14">
    <source>
        <dbReference type="PROSITE" id="PS50071"/>
    </source>
</evidence>
<evidence type="ECO:0000256" key="4">
    <source>
        <dbReference type="ARBA" id="ARBA00022833"/>
    </source>
</evidence>
<dbReference type="PROSITE" id="PS50071">
    <property type="entry name" value="HOMEOBOX_2"/>
    <property type="match status" value="1"/>
</dbReference>
<evidence type="ECO:0000256" key="3">
    <source>
        <dbReference type="ARBA" id="ARBA00022737"/>
    </source>
</evidence>
<feature type="domain" description="LIM zinc-binding" evidence="13">
    <location>
        <begin position="98"/>
        <end position="161"/>
    </location>
</feature>
<feature type="domain" description="Homeobox" evidence="14">
    <location>
        <begin position="167"/>
        <end position="227"/>
    </location>
</feature>
<protein>
    <submittedName>
        <fullName evidence="15">Oidioi.mRNA.OKI2018_I69.XSR.g15151.t1.cds</fullName>
    </submittedName>
</protein>
<accession>A0ABN7SBX1</accession>
<dbReference type="SUPFAM" id="SSF57716">
    <property type="entry name" value="Glucocorticoid receptor-like (DNA-binding domain)"/>
    <property type="match status" value="1"/>
</dbReference>
<evidence type="ECO:0000256" key="8">
    <source>
        <dbReference type="ARBA" id="ARBA00023242"/>
    </source>
</evidence>
<evidence type="ECO:0000256" key="1">
    <source>
        <dbReference type="ARBA" id="ARBA00004123"/>
    </source>
</evidence>
<dbReference type="PANTHER" id="PTHR24208">
    <property type="entry name" value="LIM/HOMEOBOX PROTEIN LHX"/>
    <property type="match status" value="1"/>
</dbReference>
<feature type="region of interest" description="Disordered" evidence="12">
    <location>
        <begin position="227"/>
        <end position="257"/>
    </location>
</feature>
<dbReference type="InterPro" id="IPR009057">
    <property type="entry name" value="Homeodomain-like_sf"/>
</dbReference>
<dbReference type="InterPro" id="IPR001356">
    <property type="entry name" value="HD"/>
</dbReference>
<evidence type="ECO:0000313" key="16">
    <source>
        <dbReference type="Proteomes" id="UP001158576"/>
    </source>
</evidence>
<dbReference type="InterPro" id="IPR001781">
    <property type="entry name" value="Znf_LIM"/>
</dbReference>
<keyword evidence="6 9" id="KW-0238">DNA-binding</keyword>
<dbReference type="PANTHER" id="PTHR24208:SF128">
    <property type="entry name" value="LIM3, ISOFORM G"/>
    <property type="match status" value="1"/>
</dbReference>
<dbReference type="InterPro" id="IPR050453">
    <property type="entry name" value="LIM_Homeobox_TF"/>
</dbReference>
<reference evidence="15 16" key="1">
    <citation type="submission" date="2021-04" db="EMBL/GenBank/DDBJ databases">
        <authorList>
            <person name="Bliznina A."/>
        </authorList>
    </citation>
    <scope>NUCLEOTIDE SEQUENCE [LARGE SCALE GENOMIC DNA]</scope>
</reference>
<dbReference type="Gene3D" id="1.10.10.60">
    <property type="entry name" value="Homeodomain-like"/>
    <property type="match status" value="1"/>
</dbReference>
<evidence type="ECO:0000256" key="5">
    <source>
        <dbReference type="ARBA" id="ARBA00023038"/>
    </source>
</evidence>
<keyword evidence="16" id="KW-1185">Reference proteome</keyword>
<dbReference type="SUPFAM" id="SSF46689">
    <property type="entry name" value="Homeodomain-like"/>
    <property type="match status" value="1"/>
</dbReference>
<dbReference type="CDD" id="cd00086">
    <property type="entry name" value="homeodomain"/>
    <property type="match status" value="1"/>
</dbReference>
<keyword evidence="2 10" id="KW-0479">Metal-binding</keyword>
<dbReference type="PROSITE" id="PS00478">
    <property type="entry name" value="LIM_DOMAIN_1"/>
    <property type="match status" value="2"/>
</dbReference>
<gene>
    <name evidence="15" type="ORF">OKIOD_LOCUS6709</name>
</gene>
<keyword evidence="8 9" id="KW-0539">Nucleus</keyword>
<dbReference type="Proteomes" id="UP001158576">
    <property type="component" value="Chromosome XSR"/>
</dbReference>